<dbReference type="SUPFAM" id="SSF51445">
    <property type="entry name" value="(Trans)glycosidases"/>
    <property type="match status" value="1"/>
</dbReference>
<dbReference type="Pfam" id="PF01915">
    <property type="entry name" value="Glyco_hydro_3_C"/>
    <property type="match status" value="1"/>
</dbReference>
<dbReference type="OrthoDB" id="98455at2"/>
<evidence type="ECO:0000313" key="4">
    <source>
        <dbReference type="EMBL" id="SHE38769.1"/>
    </source>
</evidence>
<dbReference type="Gene3D" id="2.60.40.10">
    <property type="entry name" value="Immunoglobulins"/>
    <property type="match status" value="1"/>
</dbReference>
<dbReference type="InterPro" id="IPR050288">
    <property type="entry name" value="Cellulose_deg_GH3"/>
</dbReference>
<dbReference type="GO" id="GO:0008422">
    <property type="term" value="F:beta-glucosidase activity"/>
    <property type="evidence" value="ECO:0007669"/>
    <property type="project" value="UniProtKB-ARBA"/>
</dbReference>
<dbReference type="InterPro" id="IPR013783">
    <property type="entry name" value="Ig-like_fold"/>
</dbReference>
<evidence type="ECO:0000256" key="1">
    <source>
        <dbReference type="ARBA" id="ARBA00005336"/>
    </source>
</evidence>
<evidence type="ECO:0000259" key="3">
    <source>
        <dbReference type="SMART" id="SM01217"/>
    </source>
</evidence>
<sequence>MKYKNLIDNMTLEEKASLLSGKDFWMSKSIDRLNIPSLRMADGPHGIRKQIGSADHLGLNAGHPSTSFPTAATLANSWDKNLVEKVGELLGEEAKSHDVDVWLGPGLNIKRSPLCGRNFEYFSEDPYLSGKLAAALIKGVQSKGIAACPKHFAANNQELLRLTSDSVLDERTLHEIYLTGFEIAVKEGRPMSIMSAYNKINGVHANESSYLLKDLLVDKWGFEGFVVTDWGGSKDHVEAVKAGSHLEMPSNGGVSDLEVVAAVKNGNLAMEVLDERVDELLSAVFKIKKEQKKRENEFDVDAHHEMARIAAERSIVLLKNNDKLLPLKAGIKVAVIGDFAVIPRYQGAGSSKVTPTKMDDTLEMIENSHLDLIGYAQGFERYGKANERMKEEALSLARNADVVLLYLGLDESYESEGLDRKHMKIRENQTQLLAELRYINENIVVVLSAGSVVEMPWLDNAKSLLFSCLAGQAGASAIINIVTGRICPSGKLSETYPIKHEDTPTYNYFPGNELTAEYREGIYVGYRYYQKKDIPVRFPFGYGLSYTKFEYSDLVCSNNKVAFKIKNVGKIPGEEIAQLYVGLKDSKIFRASKELKEFSKVYLEPGEKKELEIVLDDKAFRYYNIKTHKFELETGEYRIMVGASSEDIALNETLHLVGTNADSPYDVVKLSAYYNGDVRNVSDEEFESLLNRPIPKSSWDTTKRLTSEDTISQLYYAKGLIGRLVFKILDGIKNRSEKKGEPNINILYIYNMPFRAISKMTVGQVDAAMIDDVLEMVNGKFFIGAFHLISSWFNNRSEIKKLKKQLENIKKENI</sequence>
<dbReference type="InterPro" id="IPR002772">
    <property type="entry name" value="Glyco_hydro_3_C"/>
</dbReference>
<dbReference type="Pfam" id="PF00933">
    <property type="entry name" value="Glyco_hydro_3"/>
    <property type="match status" value="1"/>
</dbReference>
<dbReference type="GO" id="GO:0005975">
    <property type="term" value="P:carbohydrate metabolic process"/>
    <property type="evidence" value="ECO:0007669"/>
    <property type="project" value="InterPro"/>
</dbReference>
<keyword evidence="2" id="KW-0378">Hydrolase</keyword>
<gene>
    <name evidence="4" type="ORF">SAMN02746064_00361</name>
</gene>
<reference evidence="4 5" key="1">
    <citation type="submission" date="2016-11" db="EMBL/GenBank/DDBJ databases">
        <authorList>
            <person name="Jaros S."/>
            <person name="Januszkiewicz K."/>
            <person name="Wedrychowicz H."/>
        </authorList>
    </citation>
    <scope>NUCLEOTIDE SEQUENCE [LARGE SCALE GENOMIC DNA]</scope>
    <source>
        <strain evidence="4 5">DSM 14828</strain>
    </source>
</reference>
<keyword evidence="5" id="KW-1185">Reference proteome</keyword>
<dbReference type="InterPro" id="IPR036881">
    <property type="entry name" value="Glyco_hydro_3_C_sf"/>
</dbReference>
<dbReference type="PRINTS" id="PR00133">
    <property type="entry name" value="GLHYDRLASE3"/>
</dbReference>
<dbReference type="Gene3D" id="3.20.20.300">
    <property type="entry name" value="Glycoside hydrolase, family 3, N-terminal domain"/>
    <property type="match status" value="1"/>
</dbReference>
<feature type="domain" description="Fibronectin type III-like" evidence="3">
    <location>
        <begin position="575"/>
        <end position="645"/>
    </location>
</feature>
<evidence type="ECO:0000256" key="2">
    <source>
        <dbReference type="ARBA" id="ARBA00022801"/>
    </source>
</evidence>
<evidence type="ECO:0000313" key="5">
    <source>
        <dbReference type="Proteomes" id="UP000184251"/>
    </source>
</evidence>
<dbReference type="InterPro" id="IPR036962">
    <property type="entry name" value="Glyco_hydro_3_N_sf"/>
</dbReference>
<dbReference type="Proteomes" id="UP000184251">
    <property type="component" value="Unassembled WGS sequence"/>
</dbReference>
<dbReference type="EMBL" id="FQTU01000002">
    <property type="protein sequence ID" value="SHE38769.1"/>
    <property type="molecule type" value="Genomic_DNA"/>
</dbReference>
<dbReference type="STRING" id="1120975.SAMN02746064_00361"/>
<dbReference type="PANTHER" id="PTHR42715:SF10">
    <property type="entry name" value="BETA-GLUCOSIDASE"/>
    <property type="match status" value="1"/>
</dbReference>
<dbReference type="InterPro" id="IPR017853">
    <property type="entry name" value="GH"/>
</dbReference>
<dbReference type="Pfam" id="PF14310">
    <property type="entry name" value="Fn3-like"/>
    <property type="match status" value="1"/>
</dbReference>
<dbReference type="SMART" id="SM01217">
    <property type="entry name" value="Fn3_like"/>
    <property type="match status" value="1"/>
</dbReference>
<organism evidence="4 5">
    <name type="scientific">Alkalibacter saccharofermentans DSM 14828</name>
    <dbReference type="NCBI Taxonomy" id="1120975"/>
    <lineage>
        <taxon>Bacteria</taxon>
        <taxon>Bacillati</taxon>
        <taxon>Bacillota</taxon>
        <taxon>Clostridia</taxon>
        <taxon>Eubacteriales</taxon>
        <taxon>Eubacteriaceae</taxon>
        <taxon>Alkalibacter</taxon>
    </lineage>
</organism>
<dbReference type="InterPro" id="IPR001764">
    <property type="entry name" value="Glyco_hydro_3_N"/>
</dbReference>
<dbReference type="SUPFAM" id="SSF52279">
    <property type="entry name" value="Beta-D-glucan exohydrolase, C-terminal domain"/>
    <property type="match status" value="1"/>
</dbReference>
<dbReference type="InterPro" id="IPR026891">
    <property type="entry name" value="Fn3-like"/>
</dbReference>
<proteinExistence type="inferred from homology"/>
<dbReference type="AlphaFoldDB" id="A0A1M4T2U1"/>
<dbReference type="PANTHER" id="PTHR42715">
    <property type="entry name" value="BETA-GLUCOSIDASE"/>
    <property type="match status" value="1"/>
</dbReference>
<dbReference type="Gene3D" id="3.40.50.1700">
    <property type="entry name" value="Glycoside hydrolase family 3 C-terminal domain"/>
    <property type="match status" value="1"/>
</dbReference>
<dbReference type="RefSeq" id="WP_073269370.1">
    <property type="nucleotide sequence ID" value="NZ_FQTU01000002.1"/>
</dbReference>
<name>A0A1M4T2U1_9FIRM</name>
<dbReference type="FunFam" id="2.60.40.10:FF:000495">
    <property type="entry name" value="Periplasmic beta-glucosidase"/>
    <property type="match status" value="1"/>
</dbReference>
<comment type="similarity">
    <text evidence="1">Belongs to the glycosyl hydrolase 3 family.</text>
</comment>
<protein>
    <submittedName>
        <fullName evidence="4">Beta-glucosidase</fullName>
    </submittedName>
</protein>
<accession>A0A1M4T2U1</accession>